<evidence type="ECO:0000313" key="2">
    <source>
        <dbReference type="EMBL" id="CZR52444.1"/>
    </source>
</evidence>
<gene>
    <name evidence="2" type="ORF">PAC_02321</name>
</gene>
<dbReference type="AlphaFoldDB" id="A0A1L7WI47"/>
<organism evidence="2 3">
    <name type="scientific">Phialocephala subalpina</name>
    <dbReference type="NCBI Taxonomy" id="576137"/>
    <lineage>
        <taxon>Eukaryota</taxon>
        <taxon>Fungi</taxon>
        <taxon>Dikarya</taxon>
        <taxon>Ascomycota</taxon>
        <taxon>Pezizomycotina</taxon>
        <taxon>Leotiomycetes</taxon>
        <taxon>Helotiales</taxon>
        <taxon>Mollisiaceae</taxon>
        <taxon>Phialocephala</taxon>
        <taxon>Phialocephala fortinii species complex</taxon>
    </lineage>
</organism>
<accession>A0A1L7WI47</accession>
<dbReference type="EMBL" id="FJOG01000002">
    <property type="protein sequence ID" value="CZR52444.1"/>
    <property type="molecule type" value="Genomic_DNA"/>
</dbReference>
<dbReference type="OrthoDB" id="5425815at2759"/>
<evidence type="ECO:0000313" key="3">
    <source>
        <dbReference type="Proteomes" id="UP000184330"/>
    </source>
</evidence>
<name>A0A1L7WI47_9HELO</name>
<keyword evidence="3" id="KW-1185">Reference proteome</keyword>
<proteinExistence type="predicted"/>
<sequence length="429" mass="49831">MPLQRHDALTKRLLKRRYSEYKSAKTTTTTPKENDTEVEGETSKGAITAEQPPPRLAWKDSCLRCKEFELECYAYAGRICTCCQNALDGPDDNYLKHGCLRGDLLDIISNGIPDMPGLGSDEWLFPRAATYYKVRMVYPDDERQRIRDLDDFTASEDTIETRTQALASFIQQFRNIDKRWRRCYESTTISIIEACVSVQQGILEESSKSWSPLGDRKTIIATCLRALALSHDTFELEIHMPGGLENKNLQFPFENYYDDPAISITEVEEVPKAYESKERKLPALVREMHRVMQRMLLRPQFRDLPTMLCVLCLMKLVEINLPTVETFSEREYKTNWHISCLLFDEIGENYHPLVYHWDKTAYEELVGEDSILIAYFKSFHTLWISDGSRFFPTKILAAEMLIRVQDFEEVCSHLDFPERLDMFVMGDIL</sequence>
<reference evidence="2 3" key="1">
    <citation type="submission" date="2016-03" db="EMBL/GenBank/DDBJ databases">
        <authorList>
            <person name="Ploux O."/>
        </authorList>
    </citation>
    <scope>NUCLEOTIDE SEQUENCE [LARGE SCALE GENOMIC DNA]</scope>
    <source>
        <strain evidence="2 3">UAMH 11012</strain>
    </source>
</reference>
<feature type="region of interest" description="Disordered" evidence="1">
    <location>
        <begin position="20"/>
        <end position="51"/>
    </location>
</feature>
<protein>
    <submittedName>
        <fullName evidence="2">Uncharacterized protein</fullName>
    </submittedName>
</protein>
<dbReference type="Proteomes" id="UP000184330">
    <property type="component" value="Unassembled WGS sequence"/>
</dbReference>
<evidence type="ECO:0000256" key="1">
    <source>
        <dbReference type="SAM" id="MobiDB-lite"/>
    </source>
</evidence>